<dbReference type="InterPro" id="IPR011017">
    <property type="entry name" value="TRASH_dom"/>
</dbReference>
<evidence type="ECO:0000256" key="1">
    <source>
        <dbReference type="ARBA" id="ARBA00004651"/>
    </source>
</evidence>
<comment type="subcellular location">
    <subcellularLocation>
        <location evidence="1">Cell membrane</location>
        <topology evidence="1">Multi-pass membrane protein</topology>
    </subcellularLocation>
</comment>
<comment type="similarity">
    <text evidence="2 10">Belongs to the cation transport ATPase (P-type) (TC 3.A.3) family. Type IB subfamily.</text>
</comment>
<dbReference type="NCBIfam" id="TIGR01525">
    <property type="entry name" value="ATPase-IB_hvy"/>
    <property type="match status" value="1"/>
</dbReference>
<dbReference type="PANTHER" id="PTHR43520:SF8">
    <property type="entry name" value="P-TYPE CU(+) TRANSPORTER"/>
    <property type="match status" value="1"/>
</dbReference>
<feature type="compositionally biased region" description="Basic and acidic residues" evidence="11">
    <location>
        <begin position="300"/>
        <end position="316"/>
    </location>
</feature>
<dbReference type="InterPro" id="IPR008250">
    <property type="entry name" value="ATPase_P-typ_transduc_dom_A_sf"/>
</dbReference>
<evidence type="ECO:0000259" key="12">
    <source>
        <dbReference type="SMART" id="SM00746"/>
    </source>
</evidence>
<dbReference type="PRINTS" id="PR00119">
    <property type="entry name" value="CATATPASE"/>
</dbReference>
<dbReference type="PROSITE" id="PS00154">
    <property type="entry name" value="ATPASE_E1_E2"/>
    <property type="match status" value="1"/>
</dbReference>
<keyword evidence="6 10" id="KW-0067">ATP-binding</keyword>
<dbReference type="Gene3D" id="1.10.620.20">
    <property type="entry name" value="Ribonucleotide Reductase, subunit A"/>
    <property type="match status" value="1"/>
</dbReference>
<dbReference type="InterPro" id="IPR001757">
    <property type="entry name" value="P_typ_ATPase"/>
</dbReference>
<feature type="transmembrane region" description="Helical" evidence="10">
    <location>
        <begin position="580"/>
        <end position="599"/>
    </location>
</feature>
<dbReference type="SFLD" id="SFLDS00003">
    <property type="entry name" value="Haloacid_Dehalogenase"/>
    <property type="match status" value="1"/>
</dbReference>
<feature type="transmembrane region" description="Helical" evidence="10">
    <location>
        <begin position="396"/>
        <end position="418"/>
    </location>
</feature>
<evidence type="ECO:0000256" key="9">
    <source>
        <dbReference type="ARBA" id="ARBA00023136"/>
    </source>
</evidence>
<keyword evidence="10" id="KW-1003">Cell membrane</keyword>
<dbReference type="InterPro" id="IPR023214">
    <property type="entry name" value="HAD_sf"/>
</dbReference>
<dbReference type="InterPro" id="IPR044492">
    <property type="entry name" value="P_typ_ATPase_HD_dom"/>
</dbReference>
<evidence type="ECO:0000256" key="10">
    <source>
        <dbReference type="RuleBase" id="RU362081"/>
    </source>
</evidence>
<dbReference type="CDD" id="cd02094">
    <property type="entry name" value="P-type_ATPase_Cu-like"/>
    <property type="match status" value="1"/>
</dbReference>
<keyword evidence="4 10" id="KW-0479">Metal-binding</keyword>
<dbReference type="Pfam" id="PF13473">
    <property type="entry name" value="Cupredoxin_1"/>
    <property type="match status" value="2"/>
</dbReference>
<dbReference type="Gene3D" id="2.70.150.10">
    <property type="entry name" value="Calcium-transporting ATPase, cytoplasmic transduction domain A"/>
    <property type="match status" value="1"/>
</dbReference>
<evidence type="ECO:0000256" key="8">
    <source>
        <dbReference type="ARBA" id="ARBA00022989"/>
    </source>
</evidence>
<feature type="transmembrane region" description="Helical" evidence="10">
    <location>
        <begin position="605"/>
        <end position="628"/>
    </location>
</feature>
<protein>
    <recommendedName>
        <fullName evidence="12">TRASH domain-containing protein</fullName>
    </recommendedName>
</protein>
<dbReference type="InterPro" id="IPR012348">
    <property type="entry name" value="RNR-like"/>
</dbReference>
<dbReference type="SUPFAM" id="SSF49503">
    <property type="entry name" value="Cupredoxins"/>
    <property type="match status" value="1"/>
</dbReference>
<evidence type="ECO:0000256" key="4">
    <source>
        <dbReference type="ARBA" id="ARBA00022723"/>
    </source>
</evidence>
<dbReference type="InterPro" id="IPR008972">
    <property type="entry name" value="Cupredoxin"/>
</dbReference>
<dbReference type="SMART" id="SM00746">
    <property type="entry name" value="TRASH"/>
    <property type="match status" value="1"/>
</dbReference>
<organism evidence="13 14">
    <name type="scientific">Kocuria gwangalliensis</name>
    <dbReference type="NCBI Taxonomy" id="501592"/>
    <lineage>
        <taxon>Bacteria</taxon>
        <taxon>Bacillati</taxon>
        <taxon>Actinomycetota</taxon>
        <taxon>Actinomycetes</taxon>
        <taxon>Micrococcales</taxon>
        <taxon>Micrococcaceae</taxon>
        <taxon>Kocuria</taxon>
    </lineage>
</organism>
<proteinExistence type="inferred from homology"/>
<feature type="transmembrane region" description="Helical" evidence="10">
    <location>
        <begin position="946"/>
        <end position="967"/>
    </location>
</feature>
<dbReference type="PRINTS" id="PR00943">
    <property type="entry name" value="CUATPASE"/>
</dbReference>
<evidence type="ECO:0000313" key="14">
    <source>
        <dbReference type="Proteomes" id="UP001501446"/>
    </source>
</evidence>
<dbReference type="SFLD" id="SFLDG00002">
    <property type="entry name" value="C1.7:_P-type_atpase_like"/>
    <property type="match status" value="1"/>
</dbReference>
<accession>A0ABP8X4A0</accession>
<evidence type="ECO:0000256" key="7">
    <source>
        <dbReference type="ARBA" id="ARBA00022967"/>
    </source>
</evidence>
<dbReference type="InterPro" id="IPR018303">
    <property type="entry name" value="ATPase_P-typ_P_site"/>
</dbReference>
<feature type="transmembrane region" description="Helical" evidence="10">
    <location>
        <begin position="921"/>
        <end position="940"/>
    </location>
</feature>
<dbReference type="InterPro" id="IPR009078">
    <property type="entry name" value="Ferritin-like_SF"/>
</dbReference>
<feature type="transmembrane region" description="Helical" evidence="10">
    <location>
        <begin position="358"/>
        <end position="376"/>
    </location>
</feature>
<dbReference type="SUPFAM" id="SSF81653">
    <property type="entry name" value="Calcium ATPase, transduction domain A"/>
    <property type="match status" value="1"/>
</dbReference>
<dbReference type="InterPro" id="IPR059000">
    <property type="entry name" value="ATPase_P-type_domA"/>
</dbReference>
<feature type="region of interest" description="Disordered" evidence="11">
    <location>
        <begin position="285"/>
        <end position="316"/>
    </location>
</feature>
<dbReference type="Pfam" id="PF00122">
    <property type="entry name" value="E1-E2_ATPase"/>
    <property type="match status" value="1"/>
</dbReference>
<reference evidence="14" key="1">
    <citation type="journal article" date="2019" name="Int. J. Syst. Evol. Microbiol.">
        <title>The Global Catalogue of Microorganisms (GCM) 10K type strain sequencing project: providing services to taxonomists for standard genome sequencing and annotation.</title>
        <authorList>
            <consortium name="The Broad Institute Genomics Platform"/>
            <consortium name="The Broad Institute Genome Sequencing Center for Infectious Disease"/>
            <person name="Wu L."/>
            <person name="Ma J."/>
        </authorList>
    </citation>
    <scope>NUCLEOTIDE SEQUENCE [LARGE SCALE GENOMIC DNA]</scope>
    <source>
        <strain evidence="14">JCM 18958</strain>
    </source>
</reference>
<dbReference type="SUPFAM" id="SSF47240">
    <property type="entry name" value="Ferritin-like"/>
    <property type="match status" value="1"/>
</dbReference>
<comment type="caution">
    <text evidence="13">The sequence shown here is derived from an EMBL/GenBank/DDBJ whole genome shotgun (WGS) entry which is preliminary data.</text>
</comment>
<evidence type="ECO:0000256" key="3">
    <source>
        <dbReference type="ARBA" id="ARBA00022692"/>
    </source>
</evidence>
<dbReference type="PANTHER" id="PTHR43520">
    <property type="entry name" value="ATP7, ISOFORM B"/>
    <property type="match status" value="1"/>
</dbReference>
<feature type="domain" description="TRASH" evidence="12">
    <location>
        <begin position="1020"/>
        <end position="1058"/>
    </location>
</feature>
<evidence type="ECO:0000256" key="6">
    <source>
        <dbReference type="ARBA" id="ARBA00022840"/>
    </source>
</evidence>
<keyword evidence="5 10" id="KW-0547">Nucleotide-binding</keyword>
<dbReference type="InterPro" id="IPR028096">
    <property type="entry name" value="EfeO_Cupredoxin"/>
</dbReference>
<dbReference type="InterPro" id="IPR007029">
    <property type="entry name" value="YHS_dom"/>
</dbReference>
<dbReference type="Pfam" id="PF00702">
    <property type="entry name" value="Hydrolase"/>
    <property type="match status" value="1"/>
</dbReference>
<keyword evidence="8 10" id="KW-1133">Transmembrane helix</keyword>
<gene>
    <name evidence="13" type="ORF">GCM10025781_17130</name>
</gene>
<evidence type="ECO:0000256" key="5">
    <source>
        <dbReference type="ARBA" id="ARBA00022741"/>
    </source>
</evidence>
<dbReference type="SFLD" id="SFLDF00027">
    <property type="entry name" value="p-type_atpase"/>
    <property type="match status" value="1"/>
</dbReference>
<dbReference type="InterPro" id="IPR023299">
    <property type="entry name" value="ATPase_P-typ_cyto_dom_N"/>
</dbReference>
<dbReference type="Pfam" id="PF04945">
    <property type="entry name" value="YHS"/>
    <property type="match status" value="1"/>
</dbReference>
<feature type="region of interest" description="Disordered" evidence="11">
    <location>
        <begin position="129"/>
        <end position="159"/>
    </location>
</feature>
<dbReference type="NCBIfam" id="TIGR01494">
    <property type="entry name" value="ATPase_P-type"/>
    <property type="match status" value="1"/>
</dbReference>
<dbReference type="SUPFAM" id="SSF81665">
    <property type="entry name" value="Calcium ATPase, transmembrane domain M"/>
    <property type="match status" value="1"/>
</dbReference>
<evidence type="ECO:0000256" key="2">
    <source>
        <dbReference type="ARBA" id="ARBA00006024"/>
    </source>
</evidence>
<dbReference type="EMBL" id="BAABLN010000026">
    <property type="protein sequence ID" value="GAA4699577.1"/>
    <property type="molecule type" value="Genomic_DNA"/>
</dbReference>
<keyword evidence="7" id="KW-1278">Translocase</keyword>
<sequence>MRAVSIQGWVLVVVVVVVSAVLLWFFFGPKKTRRAELEAGVQTVTVTVKGGYSPDLIQVAPGVPVRLVFDRQETGDCSSRVVIPDFQINQPLPAYARTAVEFTPTEPGEYGFACGMNMLHGRLRVVNEHDSTSPAPISAAPAHAAGTATHGDAASTGPTRTTVAEVTHARMDHGAQTAQLTIRGGYHPQLLRVAAGAPLRLELLRQEDSACSERFVVADAGVDTAVPAFGSTVVEIPGLPAGRHEVSCGMNMLHGTLEALEDSADVEGSTEGAGEHSHDHVVVQEDTRTSTAPLPGQEPPHGHGPVEEPEDTEAKERAAEIADLRRRVIVGSVLSLPVVAAVMAMELFGMAWVPPVLMNPWLQLALITPVMLYTGWPIHKTGWLALSHRTADMNSLITLGTIAAYSYSLVVTIAPGLVPAEARYVYYEAVGVIITLILLGRLLETKAKAGTGEAIRTLIGLQPHTARVIREGQEREIPLGEVVAGDVVVVRPGEKLPVDGQVLEGTSAVDESMVTGEPIPVTKTAGDTVIGATINQTGSFRYTATKVGSDTMLAQIISLVRQAQGSRAPIQRLADQVSSYFVPAVILIALWSFVVWALVGPPPAVVFALVAAVSVLIIACPCALGLATPLSITVGTGKGATAGILIRSAEALETAHKLDTIVLDKTGTITKGTPALTDVLPAPGFTDAEVLALVAAVERFSEHPLATAIVAGAQERGVSVPEATAFDSVTGQGVRALVGGRQVLVGNRRLLTGAGIDADVLTAPAQELAADGKSPMLAAVDGRPAGVIGVADTLKEGSVGAVAALRDRGIEVVMMTGDNRATAAAIARQVGIDRVVAEVLPEHKASEVKRLQDEGRVVGMVGDGINDAPALAQADVGSAIGTGTDVAIEASDITLISGALSGVVTAVDLSRATMRNIRQNLVFAFVYNGVGIPIAAGVLYPSLGWTLSPMIAAAAMALSSLSVVANANRLRAFTPRPVPDLAHAPVTTDPVVEVGREDTTKPGTPPREEAMPENTTTVVDPVCGMNIDPVTAATSVEHEGRTYHFCSTRCAQSFQDAPARYTSTQ</sequence>
<dbReference type="Proteomes" id="UP001501446">
    <property type="component" value="Unassembled WGS sequence"/>
</dbReference>
<evidence type="ECO:0000256" key="11">
    <source>
        <dbReference type="SAM" id="MobiDB-lite"/>
    </source>
</evidence>
<dbReference type="Gene3D" id="2.60.40.420">
    <property type="entry name" value="Cupredoxins - blue copper proteins"/>
    <property type="match status" value="2"/>
</dbReference>
<dbReference type="InterPro" id="IPR036412">
    <property type="entry name" value="HAD-like_sf"/>
</dbReference>
<evidence type="ECO:0000313" key="13">
    <source>
        <dbReference type="EMBL" id="GAA4699577.1"/>
    </source>
</evidence>
<feature type="compositionally biased region" description="Low complexity" evidence="11">
    <location>
        <begin position="132"/>
        <end position="157"/>
    </location>
</feature>
<dbReference type="Gene3D" id="3.40.1110.10">
    <property type="entry name" value="Calcium-transporting ATPase, cytoplasmic domain N"/>
    <property type="match status" value="1"/>
</dbReference>
<dbReference type="InterPro" id="IPR027256">
    <property type="entry name" value="P-typ_ATPase_IB"/>
</dbReference>
<keyword evidence="3 10" id="KW-0812">Transmembrane</keyword>
<dbReference type="NCBIfam" id="TIGR01511">
    <property type="entry name" value="ATPase-IB1_Cu"/>
    <property type="match status" value="1"/>
</dbReference>
<dbReference type="Gene3D" id="3.40.50.1000">
    <property type="entry name" value="HAD superfamily/HAD-like"/>
    <property type="match status" value="1"/>
</dbReference>
<feature type="transmembrane region" description="Helical" evidence="10">
    <location>
        <begin position="6"/>
        <end position="27"/>
    </location>
</feature>
<dbReference type="InterPro" id="IPR023298">
    <property type="entry name" value="ATPase_P-typ_TM_dom_sf"/>
</dbReference>
<feature type="transmembrane region" description="Helical" evidence="10">
    <location>
        <begin position="328"/>
        <end position="352"/>
    </location>
</feature>
<feature type="transmembrane region" description="Helical" evidence="10">
    <location>
        <begin position="424"/>
        <end position="443"/>
    </location>
</feature>
<dbReference type="SUPFAM" id="SSF56784">
    <property type="entry name" value="HAD-like"/>
    <property type="match status" value="1"/>
</dbReference>
<name>A0ABP8X4A0_9MICC</name>
<keyword evidence="14" id="KW-1185">Reference proteome</keyword>
<keyword evidence="9 10" id="KW-0472">Membrane</keyword>